<dbReference type="PANTHER" id="PTHR42759:SF1">
    <property type="entry name" value="MAGNESIUM-CHELATASE SUBUNIT CHLD"/>
    <property type="match status" value="1"/>
</dbReference>
<dbReference type="EMBL" id="JBHUEH010000032">
    <property type="protein sequence ID" value="MFD1888192.1"/>
    <property type="molecule type" value="Genomic_DNA"/>
</dbReference>
<comment type="caution">
    <text evidence="2">The sequence shown here is derived from an EMBL/GenBank/DDBJ whole genome shotgun (WGS) entry which is preliminary data.</text>
</comment>
<dbReference type="Pfam" id="PF07728">
    <property type="entry name" value="AAA_5"/>
    <property type="match status" value="1"/>
</dbReference>
<feature type="domain" description="ATPase dynein-related AAA" evidence="1">
    <location>
        <begin position="83"/>
        <end position="222"/>
    </location>
</feature>
<organism evidence="2 3">
    <name type="scientific">Paenibacillus wenxiniae</name>
    <dbReference type="NCBI Taxonomy" id="1636843"/>
    <lineage>
        <taxon>Bacteria</taxon>
        <taxon>Bacillati</taxon>
        <taxon>Bacillota</taxon>
        <taxon>Bacilli</taxon>
        <taxon>Bacillales</taxon>
        <taxon>Paenibacillaceae</taxon>
        <taxon>Paenibacillus</taxon>
    </lineage>
</organism>
<sequence>MNEMMKPPAEVLYEQELHALRQEDKGKRPPNWQLSPPYIRDFIIGRDRPALLNGEQVPITRKFYGNDILIERAIVTLAGNRGLMLVGEPGTAKTMLSELLSAAISGTSTNTIQGTAGTTEDMIKYSWNYALLLDKGPSEQALVPSPLYHGMKHGVITRFEEITRCPSEAQDSLISMLSDKVMNIPELEGGVLFAKPGFNVIGTANIRDKGVNEMSSALKRRFNFETIKPIGNVKMEAQIIAAQAHNLLLHSGIDIPIEREVVELLATTFMELRTGKTKEGYKIDIPQSVMSTAEAVSVYVQSAMTSYYYEDGGVTMDRLVQNMLGTVAKEDEKDLGALKTYFSRVVKERAGQDTMWAAYYEAKKWI</sequence>
<dbReference type="PANTHER" id="PTHR42759">
    <property type="entry name" value="MOXR FAMILY PROTEIN"/>
    <property type="match status" value="1"/>
</dbReference>
<evidence type="ECO:0000313" key="2">
    <source>
        <dbReference type="EMBL" id="MFD1888192.1"/>
    </source>
</evidence>
<reference evidence="3" key="1">
    <citation type="journal article" date="2019" name="Int. J. Syst. Evol. Microbiol.">
        <title>The Global Catalogue of Microorganisms (GCM) 10K type strain sequencing project: providing services to taxonomists for standard genome sequencing and annotation.</title>
        <authorList>
            <consortium name="The Broad Institute Genomics Platform"/>
            <consortium name="The Broad Institute Genome Sequencing Center for Infectious Disease"/>
            <person name="Wu L."/>
            <person name="Ma J."/>
        </authorList>
    </citation>
    <scope>NUCLEOTIDE SEQUENCE [LARGE SCALE GENOMIC DNA]</scope>
    <source>
        <strain evidence="3">CCUG 54950</strain>
    </source>
</reference>
<dbReference type="InterPro" id="IPR027417">
    <property type="entry name" value="P-loop_NTPase"/>
</dbReference>
<evidence type="ECO:0000313" key="3">
    <source>
        <dbReference type="Proteomes" id="UP001597233"/>
    </source>
</evidence>
<evidence type="ECO:0000259" key="1">
    <source>
        <dbReference type="Pfam" id="PF07728"/>
    </source>
</evidence>
<dbReference type="Proteomes" id="UP001597233">
    <property type="component" value="Unassembled WGS sequence"/>
</dbReference>
<dbReference type="InterPro" id="IPR050764">
    <property type="entry name" value="CbbQ/NirQ/NorQ/GpvN"/>
</dbReference>
<dbReference type="RefSeq" id="WP_347322923.1">
    <property type="nucleotide sequence ID" value="NZ_JBCGUH010000001.1"/>
</dbReference>
<dbReference type="SUPFAM" id="SSF52540">
    <property type="entry name" value="P-loop containing nucleoside triphosphate hydrolases"/>
    <property type="match status" value="1"/>
</dbReference>
<proteinExistence type="predicted"/>
<accession>A0ABW4RPD4</accession>
<dbReference type="InterPro" id="IPR011704">
    <property type="entry name" value="ATPase_dyneun-rel_AAA"/>
</dbReference>
<gene>
    <name evidence="2" type="ORF">ACFSC9_22155</name>
</gene>
<dbReference type="Gene3D" id="3.40.50.300">
    <property type="entry name" value="P-loop containing nucleotide triphosphate hydrolases"/>
    <property type="match status" value="1"/>
</dbReference>
<protein>
    <submittedName>
        <fullName evidence="2">AAA family ATPase</fullName>
    </submittedName>
</protein>
<name>A0ABW4RPD4_9BACL</name>
<keyword evidence="3" id="KW-1185">Reference proteome</keyword>